<dbReference type="STRING" id="569365.A0A0D2A5D5"/>
<gene>
    <name evidence="8" type="ORF">PV07_02231</name>
</gene>
<dbReference type="PROSITE" id="PS00687">
    <property type="entry name" value="ALDEHYDE_DEHYDR_GLU"/>
    <property type="match status" value="1"/>
</dbReference>
<dbReference type="Proteomes" id="UP000054466">
    <property type="component" value="Unassembled WGS sequence"/>
</dbReference>
<dbReference type="Pfam" id="PF00171">
    <property type="entry name" value="Aldedh"/>
    <property type="match status" value="1"/>
</dbReference>
<dbReference type="PROSITE" id="PS00070">
    <property type="entry name" value="ALDEHYDE_DEHYDR_CYS"/>
    <property type="match status" value="1"/>
</dbReference>
<feature type="active site" evidence="5">
    <location>
        <position position="260"/>
    </location>
</feature>
<dbReference type="PANTHER" id="PTHR11699">
    <property type="entry name" value="ALDEHYDE DEHYDROGENASE-RELATED"/>
    <property type="match status" value="1"/>
</dbReference>
<dbReference type="EC" id="1.2.1.3" evidence="3"/>
<dbReference type="InterPro" id="IPR016161">
    <property type="entry name" value="Ald_DH/histidinol_DH"/>
</dbReference>
<proteinExistence type="inferred from homology"/>
<evidence type="ECO:0000256" key="3">
    <source>
        <dbReference type="ARBA" id="ARBA00024226"/>
    </source>
</evidence>
<dbReference type="EMBL" id="KN847040">
    <property type="protein sequence ID" value="KIW35541.1"/>
    <property type="molecule type" value="Genomic_DNA"/>
</dbReference>
<evidence type="ECO:0000256" key="4">
    <source>
        <dbReference type="ARBA" id="ARBA00049194"/>
    </source>
</evidence>
<dbReference type="InterPro" id="IPR016162">
    <property type="entry name" value="Ald_DH_N"/>
</dbReference>
<evidence type="ECO:0000313" key="8">
    <source>
        <dbReference type="EMBL" id="KIW35541.1"/>
    </source>
</evidence>
<keyword evidence="9" id="KW-1185">Reference proteome</keyword>
<dbReference type="Gene3D" id="3.40.605.10">
    <property type="entry name" value="Aldehyde Dehydrogenase, Chain A, domain 1"/>
    <property type="match status" value="1"/>
</dbReference>
<dbReference type="FunFam" id="3.40.605.10:FF:000007">
    <property type="entry name" value="NAD/NADP-dependent betaine aldehyde dehydrogenase"/>
    <property type="match status" value="1"/>
</dbReference>
<dbReference type="HOGENOM" id="CLU_005391_0_0_1"/>
<dbReference type="InterPro" id="IPR029510">
    <property type="entry name" value="Ald_DH_CS_GLU"/>
</dbReference>
<name>A0A0D2A5D5_9EURO</name>
<dbReference type="GeneID" id="27341425"/>
<dbReference type="AlphaFoldDB" id="A0A0D2A5D5"/>
<dbReference type="GO" id="GO:0004029">
    <property type="term" value="F:aldehyde dehydrogenase (NAD+) activity"/>
    <property type="evidence" value="ECO:0007669"/>
    <property type="project" value="UniProtKB-EC"/>
</dbReference>
<keyword evidence="2 6" id="KW-0560">Oxidoreductase</keyword>
<dbReference type="Gene3D" id="3.40.309.10">
    <property type="entry name" value="Aldehyde Dehydrogenase, Chain A, domain 2"/>
    <property type="match status" value="1"/>
</dbReference>
<dbReference type="CDD" id="cd07106">
    <property type="entry name" value="ALDH_AldA-AAD23400"/>
    <property type="match status" value="1"/>
</dbReference>
<dbReference type="InterPro" id="IPR016163">
    <property type="entry name" value="Ald_DH_C"/>
</dbReference>
<comment type="similarity">
    <text evidence="1 6">Belongs to the aldehyde dehydrogenase family.</text>
</comment>
<dbReference type="RefSeq" id="XP_016255757.1">
    <property type="nucleotide sequence ID" value="XM_016388829.1"/>
</dbReference>
<feature type="domain" description="Aldehyde dehydrogenase" evidence="7">
    <location>
        <begin position="41"/>
        <end position="483"/>
    </location>
</feature>
<evidence type="ECO:0000256" key="5">
    <source>
        <dbReference type="PROSITE-ProRule" id="PRU10007"/>
    </source>
</evidence>
<evidence type="ECO:0000256" key="6">
    <source>
        <dbReference type="RuleBase" id="RU003345"/>
    </source>
</evidence>
<dbReference type="VEuPathDB" id="FungiDB:PV07_02231"/>
<dbReference type="OrthoDB" id="310895at2759"/>
<organism evidence="8 9">
    <name type="scientific">Cladophialophora immunda</name>
    <dbReference type="NCBI Taxonomy" id="569365"/>
    <lineage>
        <taxon>Eukaryota</taxon>
        <taxon>Fungi</taxon>
        <taxon>Dikarya</taxon>
        <taxon>Ascomycota</taxon>
        <taxon>Pezizomycotina</taxon>
        <taxon>Eurotiomycetes</taxon>
        <taxon>Chaetothyriomycetidae</taxon>
        <taxon>Chaetothyriales</taxon>
        <taxon>Herpotrichiellaceae</taxon>
        <taxon>Cladophialophora</taxon>
    </lineage>
</organism>
<sequence>MTAQNGVTNGNHHSSPKVSFTEFTQYIDGAAVDTKATRCGINPATKQNLWPVPVSTSDHLDRAVEAATKAFKTWSRKPYEERQRSVLAFADAVEEYKEELTNLLTTEQGKPTWQAALEAGAGIDWIRGMAKLSVPEDVVEETDTKKTVVRYTPIGVVGAIIPWNFPLMLCTAKIAPALLTGNVVICKPSPFAPYCGLKLCEIAQRFFLPGVVQSISGGDDVGPWMTSHPGIGKISFTGSSPTGKLVMQSCAKTLKRVVLELGGNDPAIVCGDVDIEKVAPKIATFAFLNSGQICLNMKRIYVHESIYQEFLTAMARHVKTMTMGNGLDSGIVLGPLQNKMQYDRVARFFDDIPKENWKAVTGGKMKDSNGYFIEPTIIDNPPDNSRIVMEEPFGPIVPALPWKTEDEVVRRANDTRMGLGASIWSRDLERADRLARQMEAGSVWINSHFDLSPLAPFGGHKESGIGTEWGINGLKAMCNVQSIFYNKSLDEV</sequence>
<dbReference type="InterPro" id="IPR044086">
    <property type="entry name" value="LUC3-like"/>
</dbReference>
<accession>A0A0D2A5D5</accession>
<dbReference type="InterPro" id="IPR016160">
    <property type="entry name" value="Ald_DH_CS_CYS"/>
</dbReference>
<dbReference type="FunFam" id="3.40.309.10:FF:000009">
    <property type="entry name" value="Aldehyde dehydrogenase A"/>
    <property type="match status" value="1"/>
</dbReference>
<comment type="catalytic activity">
    <reaction evidence="4">
        <text>an aldehyde + NAD(+) + H2O = a carboxylate + NADH + 2 H(+)</text>
        <dbReference type="Rhea" id="RHEA:16185"/>
        <dbReference type="ChEBI" id="CHEBI:15377"/>
        <dbReference type="ChEBI" id="CHEBI:15378"/>
        <dbReference type="ChEBI" id="CHEBI:17478"/>
        <dbReference type="ChEBI" id="CHEBI:29067"/>
        <dbReference type="ChEBI" id="CHEBI:57540"/>
        <dbReference type="ChEBI" id="CHEBI:57945"/>
        <dbReference type="EC" id="1.2.1.3"/>
    </reaction>
</comment>
<dbReference type="SUPFAM" id="SSF53720">
    <property type="entry name" value="ALDH-like"/>
    <property type="match status" value="1"/>
</dbReference>
<evidence type="ECO:0000313" key="9">
    <source>
        <dbReference type="Proteomes" id="UP000054466"/>
    </source>
</evidence>
<evidence type="ECO:0000259" key="7">
    <source>
        <dbReference type="Pfam" id="PF00171"/>
    </source>
</evidence>
<protein>
    <recommendedName>
        <fullName evidence="3">aldehyde dehydrogenase (NAD(+))</fullName>
        <ecNumber evidence="3">1.2.1.3</ecNumber>
    </recommendedName>
</protein>
<reference evidence="8 9" key="1">
    <citation type="submission" date="2015-01" db="EMBL/GenBank/DDBJ databases">
        <title>The Genome Sequence of Cladophialophora immunda CBS83496.</title>
        <authorList>
            <consortium name="The Broad Institute Genomics Platform"/>
            <person name="Cuomo C."/>
            <person name="de Hoog S."/>
            <person name="Gorbushina A."/>
            <person name="Stielow B."/>
            <person name="Teixiera M."/>
            <person name="Abouelleil A."/>
            <person name="Chapman S.B."/>
            <person name="Priest M."/>
            <person name="Young S.K."/>
            <person name="Wortman J."/>
            <person name="Nusbaum C."/>
            <person name="Birren B."/>
        </authorList>
    </citation>
    <scope>NUCLEOTIDE SEQUENCE [LARGE SCALE GENOMIC DNA]</scope>
    <source>
        <strain evidence="8 9">CBS 83496</strain>
    </source>
</reference>
<dbReference type="InterPro" id="IPR015590">
    <property type="entry name" value="Aldehyde_DH_dom"/>
</dbReference>
<evidence type="ECO:0000256" key="1">
    <source>
        <dbReference type="ARBA" id="ARBA00009986"/>
    </source>
</evidence>
<evidence type="ECO:0000256" key="2">
    <source>
        <dbReference type="ARBA" id="ARBA00023002"/>
    </source>
</evidence>